<keyword evidence="2" id="KW-1185">Reference proteome</keyword>
<comment type="caution">
    <text evidence="1">The sequence shown here is derived from an EMBL/GenBank/DDBJ whole genome shotgun (WGS) entry which is preliminary data.</text>
</comment>
<name>A0A9P7DVN1_9AGAM</name>
<accession>A0A9P7DVN1</accession>
<dbReference type="OrthoDB" id="2690514at2759"/>
<dbReference type="Proteomes" id="UP000807769">
    <property type="component" value="Unassembled WGS sequence"/>
</dbReference>
<feature type="non-terminal residue" evidence="1">
    <location>
        <position position="1"/>
    </location>
</feature>
<proteinExistence type="predicted"/>
<evidence type="ECO:0000313" key="1">
    <source>
        <dbReference type="EMBL" id="KAG1804408.1"/>
    </source>
</evidence>
<evidence type="ECO:0000313" key="2">
    <source>
        <dbReference type="Proteomes" id="UP000807769"/>
    </source>
</evidence>
<feature type="non-terminal residue" evidence="1">
    <location>
        <position position="176"/>
    </location>
</feature>
<dbReference type="EMBL" id="JABBWG010000058">
    <property type="protein sequence ID" value="KAG1804408.1"/>
    <property type="molecule type" value="Genomic_DNA"/>
</dbReference>
<sequence>KFNNLPAMSEYKDEKYRAALTESLMSPDKDEVDDANKKTGRFISHTATYRSTLMSKFLDAIDDAEDPSPPATGKYTVRVKGEARNLPLVAAKKIENRARRWMVLTAWLALPDNKKFDAPSYILDNGQVWGDPKDPEEILAGQKRVKEEKRLISSRKRIKIEAMEERGKVSAKGKGK</sequence>
<dbReference type="GeneID" id="64623236"/>
<organism evidence="1 2">
    <name type="scientific">Suillus subaureus</name>
    <dbReference type="NCBI Taxonomy" id="48587"/>
    <lineage>
        <taxon>Eukaryota</taxon>
        <taxon>Fungi</taxon>
        <taxon>Dikarya</taxon>
        <taxon>Basidiomycota</taxon>
        <taxon>Agaricomycotina</taxon>
        <taxon>Agaricomycetes</taxon>
        <taxon>Agaricomycetidae</taxon>
        <taxon>Boletales</taxon>
        <taxon>Suillineae</taxon>
        <taxon>Suillaceae</taxon>
        <taxon>Suillus</taxon>
    </lineage>
</organism>
<gene>
    <name evidence="1" type="ORF">BJ212DRAFT_1210276</name>
</gene>
<reference evidence="1" key="1">
    <citation type="journal article" date="2020" name="New Phytol.">
        <title>Comparative genomics reveals dynamic genome evolution in host specialist ectomycorrhizal fungi.</title>
        <authorList>
            <person name="Lofgren L.A."/>
            <person name="Nguyen N.H."/>
            <person name="Vilgalys R."/>
            <person name="Ruytinx J."/>
            <person name="Liao H.L."/>
            <person name="Branco S."/>
            <person name="Kuo A."/>
            <person name="LaButti K."/>
            <person name="Lipzen A."/>
            <person name="Andreopoulos W."/>
            <person name="Pangilinan J."/>
            <person name="Riley R."/>
            <person name="Hundley H."/>
            <person name="Na H."/>
            <person name="Barry K."/>
            <person name="Grigoriev I.V."/>
            <person name="Stajich J.E."/>
            <person name="Kennedy P.G."/>
        </authorList>
    </citation>
    <scope>NUCLEOTIDE SEQUENCE</scope>
    <source>
        <strain evidence="1">MN1</strain>
    </source>
</reference>
<protein>
    <submittedName>
        <fullName evidence="1">Uncharacterized protein</fullName>
    </submittedName>
</protein>
<dbReference type="RefSeq" id="XP_041186920.1">
    <property type="nucleotide sequence ID" value="XM_041329219.1"/>
</dbReference>
<dbReference type="AlphaFoldDB" id="A0A9P7DVN1"/>